<comment type="caution">
    <text evidence="1">The sequence shown here is derived from an EMBL/GenBank/DDBJ whole genome shotgun (WGS) entry which is preliminary data.</text>
</comment>
<sequence length="70" mass="8317">MRCSPTICTILYVGSKYYLKLDMFLKRTLSKALFLLFRMLTTKLRPLFAQTAPWRKFVCAFIRVFSRESV</sequence>
<proteinExistence type="predicted"/>
<dbReference type="Proteomes" id="UP001154282">
    <property type="component" value="Unassembled WGS sequence"/>
</dbReference>
<dbReference type="AlphaFoldDB" id="A0AAV0NLK4"/>
<protein>
    <submittedName>
        <fullName evidence="1">Uncharacterized protein</fullName>
    </submittedName>
</protein>
<gene>
    <name evidence="1" type="ORF">LITE_LOCUS34030</name>
</gene>
<evidence type="ECO:0000313" key="2">
    <source>
        <dbReference type="Proteomes" id="UP001154282"/>
    </source>
</evidence>
<name>A0AAV0NLK4_9ROSI</name>
<evidence type="ECO:0000313" key="1">
    <source>
        <dbReference type="EMBL" id="CAI0459483.1"/>
    </source>
</evidence>
<accession>A0AAV0NLK4</accession>
<keyword evidence="2" id="KW-1185">Reference proteome</keyword>
<reference evidence="1" key="1">
    <citation type="submission" date="2022-08" db="EMBL/GenBank/DDBJ databases">
        <authorList>
            <person name="Gutierrez-Valencia J."/>
        </authorList>
    </citation>
    <scope>NUCLEOTIDE SEQUENCE</scope>
</reference>
<organism evidence="1 2">
    <name type="scientific">Linum tenue</name>
    <dbReference type="NCBI Taxonomy" id="586396"/>
    <lineage>
        <taxon>Eukaryota</taxon>
        <taxon>Viridiplantae</taxon>
        <taxon>Streptophyta</taxon>
        <taxon>Embryophyta</taxon>
        <taxon>Tracheophyta</taxon>
        <taxon>Spermatophyta</taxon>
        <taxon>Magnoliopsida</taxon>
        <taxon>eudicotyledons</taxon>
        <taxon>Gunneridae</taxon>
        <taxon>Pentapetalae</taxon>
        <taxon>rosids</taxon>
        <taxon>fabids</taxon>
        <taxon>Malpighiales</taxon>
        <taxon>Linaceae</taxon>
        <taxon>Linum</taxon>
    </lineage>
</organism>
<dbReference type="EMBL" id="CAMGYJ010000008">
    <property type="protein sequence ID" value="CAI0459483.1"/>
    <property type="molecule type" value="Genomic_DNA"/>
</dbReference>